<evidence type="ECO:0000313" key="10">
    <source>
        <dbReference type="Proteomes" id="UP000001064"/>
    </source>
</evidence>
<dbReference type="Proteomes" id="UP000001064">
    <property type="component" value="Unassembled WGS sequence"/>
</dbReference>
<organism evidence="9 10">
    <name type="scientific">Dictyostelium purpureum</name>
    <name type="common">Slime mold</name>
    <dbReference type="NCBI Taxonomy" id="5786"/>
    <lineage>
        <taxon>Eukaryota</taxon>
        <taxon>Amoebozoa</taxon>
        <taxon>Evosea</taxon>
        <taxon>Eumycetozoa</taxon>
        <taxon>Dictyostelia</taxon>
        <taxon>Dictyosteliales</taxon>
        <taxon>Dictyosteliaceae</taxon>
        <taxon>Dictyostelium</taxon>
    </lineage>
</organism>
<evidence type="ECO:0000313" key="9">
    <source>
        <dbReference type="EMBL" id="EGC38637.1"/>
    </source>
</evidence>
<name>F0ZBQ2_DICPU</name>
<dbReference type="GO" id="GO:0008798">
    <property type="term" value="F:beta-aspartyl-peptidase activity"/>
    <property type="evidence" value="ECO:0000318"/>
    <property type="project" value="GO_Central"/>
</dbReference>
<evidence type="ECO:0000256" key="4">
    <source>
        <dbReference type="ARBA" id="ARBA00022801"/>
    </source>
</evidence>
<comment type="catalytic activity">
    <reaction evidence="1">
        <text>Cleavage of a beta-linked Asp residue from the N-terminus of a polypeptide.</text>
        <dbReference type="EC" id="3.4.19.5"/>
    </reaction>
</comment>
<feature type="binding site" evidence="7">
    <location>
        <begin position="225"/>
        <end position="228"/>
    </location>
    <ligand>
        <name>substrate</name>
    </ligand>
</feature>
<evidence type="ECO:0000256" key="2">
    <source>
        <dbReference type="ARBA" id="ARBA00012879"/>
    </source>
</evidence>
<keyword evidence="4" id="KW-0378">Hydrolase</keyword>
<evidence type="ECO:0000256" key="1">
    <source>
        <dbReference type="ARBA" id="ARBA00000306"/>
    </source>
</evidence>
<feature type="active site" description="Nucleophile" evidence="6">
    <location>
        <position position="197"/>
    </location>
</feature>
<dbReference type="Gene3D" id="3.60.20.30">
    <property type="entry name" value="(Glycosyl)asparaginase"/>
    <property type="match status" value="1"/>
</dbReference>
<dbReference type="STRING" id="5786.F0ZBQ2"/>
<evidence type="ECO:0000256" key="6">
    <source>
        <dbReference type="PIRSR" id="PIRSR600246-1"/>
    </source>
</evidence>
<dbReference type="EC" id="3.4.19.5" evidence="2"/>
<keyword evidence="10" id="KW-1185">Reference proteome</keyword>
<dbReference type="InterPro" id="IPR029055">
    <property type="entry name" value="Ntn_hydrolases_N"/>
</dbReference>
<proteinExistence type="predicted"/>
<dbReference type="PANTHER" id="PTHR10188:SF6">
    <property type="entry name" value="N(4)-(BETA-N-ACETYLGLUCOSAMINYL)-L-ASPARAGINASE"/>
    <property type="match status" value="1"/>
</dbReference>
<dbReference type="SUPFAM" id="SSF56235">
    <property type="entry name" value="N-terminal nucleophile aminohydrolases (Ntn hydrolases)"/>
    <property type="match status" value="1"/>
</dbReference>
<dbReference type="OMA" id="MGIIMVD"/>
<dbReference type="GeneID" id="10506882"/>
<dbReference type="GO" id="GO:0006508">
    <property type="term" value="P:proteolysis"/>
    <property type="evidence" value="ECO:0007669"/>
    <property type="project" value="UniProtKB-KW"/>
</dbReference>
<sequence>MGCKYIIVIHGGAGVISKSNISEEREKQFLKSLNGILSASKKILRNGGTALDAVQEAVRLLEEDELYNAGKGSVFTSKGTNEMDAGIMDGSTLKCGAVAGVSTIRNPIVAARAVMDHTNHILLMGKGAEEFAQSKSIEIVEPSFFFTQNRYDQLLKAKDTNRVILDHDGEKLVKEEEKTLTVNISGDPIHPDSKMGTVGAVAIDKYGNLAAATSTGGMTNKMVGRVGDTPIIGAGVYANKMVAVSSTGTGEAFIRTLAAYDISALMEYGGLTLEEASKKVVMEKLIEQGKGDGGVITVDANGNIAMPFNSEGMYRGYAIVNNNEENENNDTIVVAIYKNE</sequence>
<dbReference type="OrthoDB" id="2262349at2759"/>
<dbReference type="FunCoup" id="F0ZBQ2">
    <property type="interactions" value="6"/>
</dbReference>
<dbReference type="GO" id="GO:0004067">
    <property type="term" value="F:asparaginase activity"/>
    <property type="evidence" value="ECO:0000318"/>
    <property type="project" value="GO_Central"/>
</dbReference>
<dbReference type="VEuPathDB" id="AmoebaDB:DICPUDRAFT_86450"/>
<dbReference type="InterPro" id="IPR000246">
    <property type="entry name" value="Peptidase_T2"/>
</dbReference>
<evidence type="ECO:0000256" key="5">
    <source>
        <dbReference type="ARBA" id="ARBA00022813"/>
    </source>
</evidence>
<evidence type="ECO:0000256" key="8">
    <source>
        <dbReference type="PIRSR" id="PIRSR600246-3"/>
    </source>
</evidence>
<dbReference type="CDD" id="cd04701">
    <property type="entry name" value="Asparaginase_2"/>
    <property type="match status" value="1"/>
</dbReference>
<dbReference type="KEGG" id="dpp:DICPUDRAFT_86450"/>
<dbReference type="EMBL" id="GL870972">
    <property type="protein sequence ID" value="EGC38637.1"/>
    <property type="molecule type" value="Genomic_DNA"/>
</dbReference>
<dbReference type="eggNOG" id="KOG1592">
    <property type="taxonomic scope" value="Eukaryota"/>
</dbReference>
<evidence type="ECO:0000256" key="3">
    <source>
        <dbReference type="ARBA" id="ARBA00022670"/>
    </source>
</evidence>
<dbReference type="FunFam" id="3.60.20.30:FF:000001">
    <property type="entry name" value="Isoaspartyl peptidase/L-asparaginase"/>
    <property type="match status" value="1"/>
</dbReference>
<reference evidence="10" key="1">
    <citation type="journal article" date="2011" name="Genome Biol.">
        <title>Comparative genomics of the social amoebae Dictyostelium discoideum and Dictyostelium purpureum.</title>
        <authorList>
            <consortium name="US DOE Joint Genome Institute (JGI-PGF)"/>
            <person name="Sucgang R."/>
            <person name="Kuo A."/>
            <person name="Tian X."/>
            <person name="Salerno W."/>
            <person name="Parikh A."/>
            <person name="Feasley C.L."/>
            <person name="Dalin E."/>
            <person name="Tu H."/>
            <person name="Huang E."/>
            <person name="Barry K."/>
            <person name="Lindquist E."/>
            <person name="Shapiro H."/>
            <person name="Bruce D."/>
            <person name="Schmutz J."/>
            <person name="Salamov A."/>
            <person name="Fey P."/>
            <person name="Gaudet P."/>
            <person name="Anjard C."/>
            <person name="Babu M.M."/>
            <person name="Basu S."/>
            <person name="Bushmanova Y."/>
            <person name="van der Wel H."/>
            <person name="Katoh-Kurasawa M."/>
            <person name="Dinh C."/>
            <person name="Coutinho P.M."/>
            <person name="Saito T."/>
            <person name="Elias M."/>
            <person name="Schaap P."/>
            <person name="Kay R.R."/>
            <person name="Henrissat B."/>
            <person name="Eichinger L."/>
            <person name="Rivero F."/>
            <person name="Putnam N.H."/>
            <person name="West C.M."/>
            <person name="Loomis W.F."/>
            <person name="Chisholm R.L."/>
            <person name="Shaulsky G."/>
            <person name="Strassmann J.E."/>
            <person name="Queller D.C."/>
            <person name="Kuspa A."/>
            <person name="Grigoriev I.V."/>
        </authorList>
    </citation>
    <scope>NUCLEOTIDE SEQUENCE [LARGE SCALE GENOMIC DNA]</scope>
    <source>
        <strain evidence="10">QSDP1</strain>
    </source>
</reference>
<keyword evidence="3" id="KW-0645">Protease</keyword>
<dbReference type="RefSeq" id="XP_003284830.1">
    <property type="nucleotide sequence ID" value="XM_003284782.1"/>
</dbReference>
<protein>
    <recommendedName>
        <fullName evidence="2">beta-aspartyl-peptidase</fullName>
        <ecNumber evidence="2">3.4.19.5</ecNumber>
    </recommendedName>
</protein>
<dbReference type="PANTHER" id="PTHR10188">
    <property type="entry name" value="L-ASPARAGINASE"/>
    <property type="match status" value="1"/>
</dbReference>
<dbReference type="Pfam" id="PF01112">
    <property type="entry name" value="Asparaginase_2"/>
    <property type="match status" value="1"/>
</dbReference>
<dbReference type="InParanoid" id="F0ZBQ2"/>
<gene>
    <name evidence="9" type="ORF">DICPUDRAFT_86450</name>
</gene>
<accession>F0ZBQ2</accession>
<feature type="site" description="Cleavage; by autolysis" evidence="8">
    <location>
        <begin position="196"/>
        <end position="197"/>
    </location>
</feature>
<dbReference type="AlphaFoldDB" id="F0ZBQ2"/>
<feature type="binding site" evidence="7">
    <location>
        <begin position="247"/>
        <end position="250"/>
    </location>
    <ligand>
        <name>substrate</name>
    </ligand>
</feature>
<keyword evidence="5" id="KW-0068">Autocatalytic cleavage</keyword>
<evidence type="ECO:0000256" key="7">
    <source>
        <dbReference type="PIRSR" id="PIRSR600246-2"/>
    </source>
</evidence>